<evidence type="ECO:0000256" key="1">
    <source>
        <dbReference type="SAM" id="MobiDB-lite"/>
    </source>
</evidence>
<dbReference type="Proteomes" id="UP000316079">
    <property type="component" value="Unassembled WGS sequence"/>
</dbReference>
<evidence type="ECO:0000313" key="3">
    <source>
        <dbReference type="Proteomes" id="UP000316079"/>
    </source>
</evidence>
<gene>
    <name evidence="2" type="ORF">DNTS_025348</name>
</gene>
<comment type="caution">
    <text evidence="2">The sequence shown here is derived from an EMBL/GenBank/DDBJ whole genome shotgun (WGS) entry which is preliminary data.</text>
</comment>
<dbReference type="AlphaFoldDB" id="A0A553NME8"/>
<feature type="region of interest" description="Disordered" evidence="1">
    <location>
        <begin position="19"/>
        <end position="40"/>
    </location>
</feature>
<organism evidence="2 3">
    <name type="scientific">Danionella cerebrum</name>
    <dbReference type="NCBI Taxonomy" id="2873325"/>
    <lineage>
        <taxon>Eukaryota</taxon>
        <taxon>Metazoa</taxon>
        <taxon>Chordata</taxon>
        <taxon>Craniata</taxon>
        <taxon>Vertebrata</taxon>
        <taxon>Euteleostomi</taxon>
        <taxon>Actinopterygii</taxon>
        <taxon>Neopterygii</taxon>
        <taxon>Teleostei</taxon>
        <taxon>Ostariophysi</taxon>
        <taxon>Cypriniformes</taxon>
        <taxon>Danionidae</taxon>
        <taxon>Danioninae</taxon>
        <taxon>Danionella</taxon>
    </lineage>
</organism>
<keyword evidence="3" id="KW-1185">Reference proteome</keyword>
<sequence length="171" mass="19246">MCPEITTMKGNYQKDTVKAPGCTQKWPKSKKRTFPRTNIGEKRRRILPWTSRKPQTNPERIDEPIDGGVFSSSDSDFDRSMDFQQRDFENIFFRSEIIAQTPTQGGGTLRHSCVMTCTPRLQNGLQSRGQQVADPLHGSKGHTQSHMAAWSSLLASCGNMCKEHSENVKAT</sequence>
<accession>A0A553NME8</accession>
<dbReference type="OrthoDB" id="8964908at2759"/>
<feature type="non-terminal residue" evidence="2">
    <location>
        <position position="171"/>
    </location>
</feature>
<proteinExistence type="predicted"/>
<evidence type="ECO:0000313" key="2">
    <source>
        <dbReference type="EMBL" id="TRY66604.1"/>
    </source>
</evidence>
<dbReference type="EMBL" id="SRMA01026835">
    <property type="protein sequence ID" value="TRY66604.1"/>
    <property type="molecule type" value="Genomic_DNA"/>
</dbReference>
<name>A0A553NME8_9TELE</name>
<reference evidence="2 3" key="1">
    <citation type="journal article" date="2019" name="Sci. Data">
        <title>Hybrid genome assembly and annotation of Danionella translucida.</title>
        <authorList>
            <person name="Kadobianskyi M."/>
            <person name="Schulze L."/>
            <person name="Schuelke M."/>
            <person name="Judkewitz B."/>
        </authorList>
    </citation>
    <scope>NUCLEOTIDE SEQUENCE [LARGE SCALE GENOMIC DNA]</scope>
    <source>
        <strain evidence="2 3">Bolton</strain>
    </source>
</reference>
<protein>
    <submittedName>
        <fullName evidence="2">Uncharacterized protein</fullName>
    </submittedName>
</protein>